<evidence type="ECO:0000313" key="12">
    <source>
        <dbReference type="Proteomes" id="UP000005845"/>
    </source>
</evidence>
<dbReference type="PANTHER" id="PTHR20883:SF48">
    <property type="entry name" value="ECTOINE DIOXYGENASE"/>
    <property type="match status" value="1"/>
</dbReference>
<evidence type="ECO:0000256" key="4">
    <source>
        <dbReference type="ARBA" id="ARBA00011738"/>
    </source>
</evidence>
<reference evidence="11 12" key="1">
    <citation type="submission" date="2012-02" db="EMBL/GenBank/DDBJ databases">
        <title>Whole genome shotgun sequence of Gordonia sputi NBRC 100414.</title>
        <authorList>
            <person name="Yoshida I."/>
            <person name="Hosoyama A."/>
            <person name="Tsuchikane K."/>
            <person name="Katsumata H."/>
            <person name="Yamazaki S."/>
            <person name="Fujita N."/>
        </authorList>
    </citation>
    <scope>NUCLEOTIDE SEQUENCE [LARGE SCALE GENOMIC DNA]</scope>
    <source>
        <strain evidence="11 12">NBRC 100414</strain>
    </source>
</reference>
<dbReference type="eggNOG" id="COG5285">
    <property type="taxonomic scope" value="Bacteria"/>
</dbReference>
<comment type="caution">
    <text evidence="11">The sequence shown here is derived from an EMBL/GenBank/DDBJ whole genome shotgun (WGS) entry which is preliminary data.</text>
</comment>
<evidence type="ECO:0000256" key="8">
    <source>
        <dbReference type="ARBA" id="ARBA00023004"/>
    </source>
</evidence>
<comment type="subunit">
    <text evidence="4">Homodimer.</text>
</comment>
<dbReference type="Gene3D" id="2.60.120.620">
    <property type="entry name" value="q2cbj1_9rhob like domain"/>
    <property type="match status" value="1"/>
</dbReference>
<gene>
    <name evidence="11" type="primary">ectD</name>
    <name evidence="11" type="ORF">GOSPT_004_00560</name>
</gene>
<evidence type="ECO:0000256" key="10">
    <source>
        <dbReference type="NCBIfam" id="TIGR02408"/>
    </source>
</evidence>
<dbReference type="EMBL" id="BAFC01000004">
    <property type="protein sequence ID" value="GAB37241.1"/>
    <property type="molecule type" value="Genomic_DNA"/>
</dbReference>
<sequence length="336" mass="36626">MGRGVVSCPPAICRPVRVALRPRCMSTRTMAKCRLREGSALITETRTASRPVDVYRTRLADHGEIEPRPHPVVWEHDARGPLSAAEVDGYRERGYHVAENVLSDSDIDTCLTEVAAITDKLGVDERVVRESSSGDVRSLFAVHQLSDAIADMCDRTEIAGVARQILGDDVYIHQSRINLKPGFAGGPFYWHSDFETWHAEDGMPTPRALSVSLALTPNLVTNGALMIIPGSHEQFVGCVGQTPDGYHNQSLVSYRPPFGTPEESDVTTLADEHGIDMITGPAGTALYFDSNCMHASSGNITPYPRSNLFVVFNAKSNALQAPFASGAPRPDYLAHR</sequence>
<evidence type="ECO:0000313" key="11">
    <source>
        <dbReference type="EMBL" id="GAB37241.1"/>
    </source>
</evidence>
<dbReference type="EC" id="1.14.11.55" evidence="10"/>
<evidence type="ECO:0000256" key="2">
    <source>
        <dbReference type="ARBA" id="ARBA00004063"/>
    </source>
</evidence>
<dbReference type="SUPFAM" id="SSF51197">
    <property type="entry name" value="Clavaminate synthase-like"/>
    <property type="match status" value="1"/>
</dbReference>
<evidence type="ECO:0000256" key="1">
    <source>
        <dbReference type="ARBA" id="ARBA00001954"/>
    </source>
</evidence>
<name>H5TUT3_9ACTN</name>
<keyword evidence="5" id="KW-0479">Metal-binding</keyword>
<comment type="similarity">
    <text evidence="3">Belongs to the PhyH family. EctD subfamily.</text>
</comment>
<dbReference type="NCBIfam" id="TIGR02408">
    <property type="entry name" value="ectoine_ThpD"/>
    <property type="match status" value="1"/>
</dbReference>
<evidence type="ECO:0000256" key="9">
    <source>
        <dbReference type="ARBA" id="ARBA00049228"/>
    </source>
</evidence>
<dbReference type="Pfam" id="PF05721">
    <property type="entry name" value="PhyH"/>
    <property type="match status" value="1"/>
</dbReference>
<dbReference type="AlphaFoldDB" id="H5TUT3"/>
<dbReference type="Proteomes" id="UP000005845">
    <property type="component" value="Unassembled WGS sequence"/>
</dbReference>
<comment type="cofactor">
    <cofactor evidence="1">
        <name>Fe(2+)</name>
        <dbReference type="ChEBI" id="CHEBI:29033"/>
    </cofactor>
</comment>
<comment type="catalytic activity">
    <reaction evidence="9">
        <text>L-ectoine + 2-oxoglutarate + O2 = 5-hydroxyectoine + succinate + CO2</text>
        <dbReference type="Rhea" id="RHEA:45740"/>
        <dbReference type="ChEBI" id="CHEBI:15379"/>
        <dbReference type="ChEBI" id="CHEBI:16526"/>
        <dbReference type="ChEBI" id="CHEBI:16810"/>
        <dbReference type="ChEBI" id="CHEBI:30031"/>
        <dbReference type="ChEBI" id="CHEBI:58515"/>
        <dbReference type="ChEBI" id="CHEBI:85413"/>
        <dbReference type="EC" id="1.14.11.55"/>
    </reaction>
</comment>
<dbReference type="InterPro" id="IPR008775">
    <property type="entry name" value="Phytyl_CoA_dOase-like"/>
</dbReference>
<comment type="function">
    <text evidence="2">Involved in the biosynthesis of 5-hydroxyectoine, called compatible solute, which helps organisms to survive extreme osmotic stress by acting as a highly soluble organic osmolyte. Catalyzes the 2-oxoglutarate-dependent selective hydroxylation of L-ectoine to yield (4S,5S)-5-hydroxyectoine.</text>
</comment>
<keyword evidence="7" id="KW-0560">Oxidoreductase</keyword>
<evidence type="ECO:0000256" key="3">
    <source>
        <dbReference type="ARBA" id="ARBA00007851"/>
    </source>
</evidence>
<organism evidence="11 12">
    <name type="scientific">Gordonia sputi NBRC 100414</name>
    <dbReference type="NCBI Taxonomy" id="1089453"/>
    <lineage>
        <taxon>Bacteria</taxon>
        <taxon>Bacillati</taxon>
        <taxon>Actinomycetota</taxon>
        <taxon>Actinomycetes</taxon>
        <taxon>Mycobacteriales</taxon>
        <taxon>Gordoniaceae</taxon>
        <taxon>Gordonia</taxon>
    </lineage>
</organism>
<evidence type="ECO:0000256" key="7">
    <source>
        <dbReference type="ARBA" id="ARBA00023002"/>
    </source>
</evidence>
<evidence type="ECO:0000256" key="5">
    <source>
        <dbReference type="ARBA" id="ARBA00022723"/>
    </source>
</evidence>
<accession>H5TUT3</accession>
<protein>
    <recommendedName>
        <fullName evidence="10">Ectoine hydroxylase</fullName>
        <ecNumber evidence="10">1.14.11.55</ecNumber>
    </recommendedName>
</protein>
<proteinExistence type="inferred from homology"/>
<dbReference type="PANTHER" id="PTHR20883">
    <property type="entry name" value="PHYTANOYL-COA DIOXYGENASE DOMAIN CONTAINING 1"/>
    <property type="match status" value="1"/>
</dbReference>
<keyword evidence="12" id="KW-1185">Reference proteome</keyword>
<dbReference type="GO" id="GO:0016706">
    <property type="term" value="F:2-oxoglutarate-dependent dioxygenase activity"/>
    <property type="evidence" value="ECO:0007669"/>
    <property type="project" value="InterPro"/>
</dbReference>
<keyword evidence="8" id="KW-0408">Iron</keyword>
<keyword evidence="6" id="KW-0223">Dioxygenase</keyword>
<dbReference type="GO" id="GO:0005506">
    <property type="term" value="F:iron ion binding"/>
    <property type="evidence" value="ECO:0007669"/>
    <property type="project" value="UniProtKB-ARBA"/>
</dbReference>
<evidence type="ECO:0000256" key="6">
    <source>
        <dbReference type="ARBA" id="ARBA00022964"/>
    </source>
</evidence>
<dbReference type="InterPro" id="IPR012774">
    <property type="entry name" value="EctD"/>
</dbReference>